<reference evidence="2" key="1">
    <citation type="submission" date="2007-04" db="EMBL/GenBank/DDBJ databases">
        <authorList>
            <consortium name="The Broad Institute Genome Sequencing Platform"/>
            <person name="Birren B."/>
            <person name="Lander E."/>
            <person name="Galagan J."/>
            <person name="Nusbaum C."/>
            <person name="Devon K."/>
            <person name="Ma L.-J."/>
            <person name="Jaffe D."/>
            <person name="Butler J."/>
            <person name="Alvarez P."/>
            <person name="Gnerre S."/>
            <person name="Grabherr M."/>
            <person name="Kleber M."/>
            <person name="Mauceli E."/>
            <person name="Brockman W."/>
            <person name="MacCallum I.A."/>
            <person name="Young S."/>
            <person name="LaButti K."/>
            <person name="DeCaprio D."/>
            <person name="Crawford M."/>
            <person name="Koehrsen M."/>
            <person name="Engels R."/>
            <person name="Montgomery P."/>
            <person name="Pearson M."/>
            <person name="Howarth C."/>
            <person name="Larson L."/>
            <person name="White J."/>
            <person name="O'Leary S."/>
            <person name="Kodira C."/>
            <person name="Zeng Q."/>
            <person name="Yandava C."/>
            <person name="Alvarado L."/>
            <person name="Kistler C."/>
            <person name="Shim W.-B."/>
            <person name="Kang S."/>
            <person name="Woloshuk C."/>
        </authorList>
    </citation>
    <scope>NUCLEOTIDE SEQUENCE</scope>
    <source>
        <strain evidence="2">4287</strain>
    </source>
</reference>
<dbReference type="AlphaFoldDB" id="A0A0J9VQJ7"/>
<dbReference type="EMBL" id="DS231712">
    <property type="protein sequence ID" value="KNB13096.1"/>
    <property type="molecule type" value="Genomic_DNA"/>
</dbReference>
<dbReference type="GeneID" id="28961473"/>
<feature type="region of interest" description="Disordered" evidence="1">
    <location>
        <begin position="131"/>
        <end position="193"/>
    </location>
</feature>
<sequence length="193" mass="21280">MLNDLCDVCPVTTSHLACDTLGQVNETAVHPVLPEDSNGRCANVGAERCNIWLNHTESSVDRPEEEENDEHVVSIPEALKVCSSRLLGRCENHTHQRNKHDIASPTRSRHKIGNQPAVDTKLILDGDLRKVIPVSNGMDPRPENDRPGGDDVEGDVLVELEDSIERCLSKERDEGSRDGEENDGDVDMKNQSG</sequence>
<feature type="compositionally biased region" description="Basic and acidic residues" evidence="1">
    <location>
        <begin position="93"/>
        <end position="102"/>
    </location>
</feature>
<feature type="compositionally biased region" description="Acidic residues" evidence="1">
    <location>
        <begin position="150"/>
        <end position="162"/>
    </location>
</feature>
<evidence type="ECO:0000256" key="1">
    <source>
        <dbReference type="SAM" id="MobiDB-lite"/>
    </source>
</evidence>
<dbReference type="Proteomes" id="UP000009097">
    <property type="component" value="Unassembled WGS sequence"/>
</dbReference>
<dbReference type="KEGG" id="fox:FOXG_20767"/>
<proteinExistence type="predicted"/>
<feature type="compositionally biased region" description="Basic and acidic residues" evidence="1">
    <location>
        <begin position="163"/>
        <end position="179"/>
    </location>
</feature>
<gene>
    <name evidence="2" type="ORF">FOXG_20767</name>
</gene>
<feature type="compositionally biased region" description="Basic and acidic residues" evidence="1">
    <location>
        <begin position="140"/>
        <end position="149"/>
    </location>
</feature>
<organism evidence="2 3">
    <name type="scientific">Fusarium oxysporum f. sp. lycopersici (strain 4287 / CBS 123668 / FGSC 9935 / NRRL 34936)</name>
    <name type="common">Fusarium vascular wilt of tomato</name>
    <dbReference type="NCBI Taxonomy" id="426428"/>
    <lineage>
        <taxon>Eukaryota</taxon>
        <taxon>Fungi</taxon>
        <taxon>Dikarya</taxon>
        <taxon>Ascomycota</taxon>
        <taxon>Pezizomycotina</taxon>
        <taxon>Sordariomycetes</taxon>
        <taxon>Hypocreomycetidae</taxon>
        <taxon>Hypocreales</taxon>
        <taxon>Nectriaceae</taxon>
        <taxon>Fusarium</taxon>
        <taxon>Fusarium oxysporum species complex</taxon>
    </lineage>
</organism>
<name>A0A0J9VQJ7_FUSO4</name>
<reference evidence="2" key="2">
    <citation type="journal article" date="2010" name="Nature">
        <title>Comparative genomics reveals mobile pathogenicity chromosomes in Fusarium.</title>
        <authorList>
            <person name="Ma L.J."/>
            <person name="van der Does H.C."/>
            <person name="Borkovich K.A."/>
            <person name="Coleman J.J."/>
            <person name="Daboussi M.J."/>
            <person name="Di Pietro A."/>
            <person name="Dufresne M."/>
            <person name="Freitag M."/>
            <person name="Grabherr M."/>
            <person name="Henrissat B."/>
            <person name="Houterman P.M."/>
            <person name="Kang S."/>
            <person name="Shim W.B."/>
            <person name="Woloshuk C."/>
            <person name="Xie X."/>
            <person name="Xu J.R."/>
            <person name="Antoniw J."/>
            <person name="Baker S.E."/>
            <person name="Bluhm B.H."/>
            <person name="Breakspear A."/>
            <person name="Brown D.W."/>
            <person name="Butchko R.A."/>
            <person name="Chapman S."/>
            <person name="Coulson R."/>
            <person name="Coutinho P.M."/>
            <person name="Danchin E.G."/>
            <person name="Diener A."/>
            <person name="Gale L.R."/>
            <person name="Gardiner D.M."/>
            <person name="Goff S."/>
            <person name="Hammond-Kosack K.E."/>
            <person name="Hilburn K."/>
            <person name="Hua-Van A."/>
            <person name="Jonkers W."/>
            <person name="Kazan K."/>
            <person name="Kodira C.D."/>
            <person name="Koehrsen M."/>
            <person name="Kumar L."/>
            <person name="Lee Y.H."/>
            <person name="Li L."/>
            <person name="Manners J.M."/>
            <person name="Miranda-Saavedra D."/>
            <person name="Mukherjee M."/>
            <person name="Park G."/>
            <person name="Park J."/>
            <person name="Park S.Y."/>
            <person name="Proctor R.H."/>
            <person name="Regev A."/>
            <person name="Ruiz-Roldan M.C."/>
            <person name="Sain D."/>
            <person name="Sakthikumar S."/>
            <person name="Sykes S."/>
            <person name="Schwartz D.C."/>
            <person name="Turgeon B.G."/>
            <person name="Wapinski I."/>
            <person name="Yoder O."/>
            <person name="Young S."/>
            <person name="Zeng Q."/>
            <person name="Zhou S."/>
            <person name="Galagan J."/>
            <person name="Cuomo C.A."/>
            <person name="Kistler H.C."/>
            <person name="Rep M."/>
        </authorList>
    </citation>
    <scope>NUCLEOTIDE SEQUENCE [LARGE SCALE GENOMIC DNA]</scope>
    <source>
        <strain evidence="2">4287</strain>
    </source>
</reference>
<dbReference type="VEuPathDB" id="FungiDB:FOXG_20767"/>
<dbReference type="RefSeq" id="XP_018251141.1">
    <property type="nucleotide sequence ID" value="XM_018401077.1"/>
</dbReference>
<evidence type="ECO:0000313" key="2">
    <source>
        <dbReference type="EMBL" id="KNB13096.1"/>
    </source>
</evidence>
<accession>A0A0J9VQJ7</accession>
<feature type="region of interest" description="Disordered" evidence="1">
    <location>
        <begin position="93"/>
        <end position="117"/>
    </location>
</feature>
<protein>
    <submittedName>
        <fullName evidence="2">Uncharacterized protein</fullName>
    </submittedName>
</protein>
<evidence type="ECO:0000313" key="3">
    <source>
        <dbReference type="Proteomes" id="UP000009097"/>
    </source>
</evidence>